<dbReference type="Pfam" id="PF12937">
    <property type="entry name" value="F-box-like"/>
    <property type="match status" value="1"/>
</dbReference>
<accession>A0AAW1PXM6</accession>
<comment type="caution">
    <text evidence="3">The sequence shown here is derived from an EMBL/GenBank/DDBJ whole genome shotgun (WGS) entry which is preliminary data.</text>
</comment>
<dbReference type="EMBL" id="JALJOR010000008">
    <property type="protein sequence ID" value="KAK9812899.1"/>
    <property type="molecule type" value="Genomic_DNA"/>
</dbReference>
<proteinExistence type="predicted"/>
<dbReference type="PROSITE" id="PS50181">
    <property type="entry name" value="FBOX"/>
    <property type="match status" value="1"/>
</dbReference>
<dbReference type="InterPro" id="IPR001810">
    <property type="entry name" value="F-box_dom"/>
</dbReference>
<dbReference type="Proteomes" id="UP001489004">
    <property type="component" value="Unassembled WGS sequence"/>
</dbReference>
<evidence type="ECO:0000256" key="1">
    <source>
        <dbReference type="ARBA" id="ARBA00004430"/>
    </source>
</evidence>
<sequence length="273" mass="30489">MERLPTEVLRLVFTKASAEDRRLSLPLVCRLWHQILLQPDATWERLVIDLFDQRPWLASLTWQRLLNLFAGCGPHIRTLILKNQEEEDSVVGWSNATGAPEVSALRALPRLCPGLTSLPRLCPGLTSLTIDRPQGDFQGRDLDVLTGLSHLRSLRLTQLERQYFPAASLVSLSLLTQLTELRLTYTDKQPRGNGTYAIGFPPVVLGLSHLSVLELDTNYDLQHPHHPDFVPLVPPPAAINPLAHLRELSLVGLFPPTFEIVDGLADDDMGDKV</sequence>
<evidence type="ECO:0000259" key="2">
    <source>
        <dbReference type="PROSITE" id="PS50181"/>
    </source>
</evidence>
<dbReference type="InterPro" id="IPR032675">
    <property type="entry name" value="LRR_dom_sf"/>
</dbReference>
<dbReference type="SUPFAM" id="SSF81383">
    <property type="entry name" value="F-box domain"/>
    <property type="match status" value="1"/>
</dbReference>
<organism evidence="3 4">
    <name type="scientific">[Myrmecia] bisecta</name>
    <dbReference type="NCBI Taxonomy" id="41462"/>
    <lineage>
        <taxon>Eukaryota</taxon>
        <taxon>Viridiplantae</taxon>
        <taxon>Chlorophyta</taxon>
        <taxon>core chlorophytes</taxon>
        <taxon>Trebouxiophyceae</taxon>
        <taxon>Trebouxiales</taxon>
        <taxon>Trebouxiaceae</taxon>
        <taxon>Myrmecia</taxon>
    </lineage>
</organism>
<dbReference type="InterPro" id="IPR036047">
    <property type="entry name" value="F-box-like_dom_sf"/>
</dbReference>
<evidence type="ECO:0000313" key="3">
    <source>
        <dbReference type="EMBL" id="KAK9812899.1"/>
    </source>
</evidence>
<dbReference type="AlphaFoldDB" id="A0AAW1PXM6"/>
<dbReference type="SUPFAM" id="SSF52047">
    <property type="entry name" value="RNI-like"/>
    <property type="match status" value="1"/>
</dbReference>
<protein>
    <recommendedName>
        <fullName evidence="2">F-box domain-containing protein</fullName>
    </recommendedName>
</protein>
<dbReference type="GO" id="GO:0005930">
    <property type="term" value="C:axoneme"/>
    <property type="evidence" value="ECO:0007669"/>
    <property type="project" value="UniProtKB-SubCell"/>
</dbReference>
<comment type="subcellular location">
    <subcellularLocation>
        <location evidence="1">Cytoplasm</location>
        <location evidence="1">Cytoskeleton</location>
        <location evidence="1">Cilium axoneme</location>
    </subcellularLocation>
</comment>
<feature type="domain" description="F-box" evidence="2">
    <location>
        <begin position="1"/>
        <end position="46"/>
    </location>
</feature>
<keyword evidence="4" id="KW-1185">Reference proteome</keyword>
<gene>
    <name evidence="3" type="ORF">WJX72_005470</name>
</gene>
<dbReference type="Gene3D" id="3.80.10.10">
    <property type="entry name" value="Ribonuclease Inhibitor"/>
    <property type="match status" value="1"/>
</dbReference>
<reference evidence="3 4" key="1">
    <citation type="journal article" date="2024" name="Nat. Commun.">
        <title>Phylogenomics reveals the evolutionary origins of lichenization in chlorophyte algae.</title>
        <authorList>
            <person name="Puginier C."/>
            <person name="Libourel C."/>
            <person name="Otte J."/>
            <person name="Skaloud P."/>
            <person name="Haon M."/>
            <person name="Grisel S."/>
            <person name="Petersen M."/>
            <person name="Berrin J.G."/>
            <person name="Delaux P.M."/>
            <person name="Dal Grande F."/>
            <person name="Keller J."/>
        </authorList>
    </citation>
    <scope>NUCLEOTIDE SEQUENCE [LARGE SCALE GENOMIC DNA]</scope>
    <source>
        <strain evidence="3 4">SAG 2043</strain>
    </source>
</reference>
<name>A0AAW1PXM6_9CHLO</name>
<evidence type="ECO:0000313" key="4">
    <source>
        <dbReference type="Proteomes" id="UP001489004"/>
    </source>
</evidence>
<dbReference type="Gene3D" id="1.20.1280.50">
    <property type="match status" value="1"/>
</dbReference>